<sequence>MKTGHFEMVTILLAPVILMDIFQIYAEEWDCWITWTENCRLC</sequence>
<reference evidence="2 3" key="1">
    <citation type="journal article" date="2020" name="Gigascience">
        <title>An improved pig reference genome sequence to enable pig genetics and genomics research.</title>
        <authorList>
            <person name="Warr A."/>
            <person name="Affara N."/>
            <person name="Aken B."/>
            <person name="Beiki H."/>
            <person name="Bickhart D.M."/>
            <person name="Billis K."/>
            <person name="Chow W."/>
            <person name="Eory L."/>
            <person name="Finlayson H.A."/>
            <person name="Flicek P."/>
            <person name="Giron C.G."/>
            <person name="Griffin D.K."/>
            <person name="Hall R."/>
            <person name="Hannum G."/>
            <person name="Hourlier T."/>
            <person name="Howe K."/>
            <person name="Hume D.A."/>
            <person name="Izuogu O."/>
            <person name="Kim K."/>
            <person name="Koren S."/>
            <person name="Liu H."/>
            <person name="Manchanda N."/>
            <person name="Martin F.J."/>
            <person name="Nonneman D.J."/>
            <person name="O'Connor R.E."/>
            <person name="Phillippy A.M."/>
            <person name="Rohrer G.A."/>
            <person name="Rosen B.D."/>
            <person name="Rund L.A."/>
            <person name="Sargent C.A."/>
            <person name="Schook L.B."/>
            <person name="Schroeder S.G."/>
            <person name="Schwartz A.S."/>
            <person name="Skinner B.M."/>
            <person name="Talbot R."/>
            <person name="Tseng E."/>
            <person name="Tuggle C.K."/>
            <person name="Watson M."/>
            <person name="Smith T.P.L."/>
            <person name="Archibald A.L."/>
        </authorList>
    </citation>
    <scope>NUCLEOTIDE SEQUENCE [LARGE SCALE GENOMIC DNA]</scope>
    <source>
        <strain evidence="2 3">Duroc</strain>
    </source>
</reference>
<reference evidence="2" key="2">
    <citation type="submission" date="2025-08" db="UniProtKB">
        <authorList>
            <consortium name="Ensembl"/>
        </authorList>
    </citation>
    <scope>IDENTIFICATION</scope>
</reference>
<accession>A0ABB5UPV6</accession>
<keyword evidence="1" id="KW-0732">Signal</keyword>
<evidence type="ECO:0000256" key="1">
    <source>
        <dbReference type="SAM" id="SignalP"/>
    </source>
</evidence>
<feature type="chain" id="PRO_5044778420" evidence="1">
    <location>
        <begin position="27"/>
        <end position="42"/>
    </location>
</feature>
<evidence type="ECO:0000313" key="2">
    <source>
        <dbReference type="Ensembl" id="ENSSSCP00000081435.1"/>
    </source>
</evidence>
<dbReference type="AlphaFoldDB" id="A0ABB5UPV6"/>
<dbReference type="GeneTree" id="ENSGT01030000234601"/>
<proteinExistence type="predicted"/>
<dbReference type="Ensembl" id="ENSSSCT00000107033.1">
    <property type="protein sequence ID" value="ENSSSCP00000081435.1"/>
    <property type="gene ID" value="ENSSSCG00000008976.7"/>
</dbReference>
<keyword evidence="3" id="KW-1185">Reference proteome</keyword>
<feature type="signal peptide" evidence="1">
    <location>
        <begin position="1"/>
        <end position="26"/>
    </location>
</feature>
<gene>
    <name evidence="2" type="primary">ART3</name>
</gene>
<evidence type="ECO:0000313" key="3">
    <source>
        <dbReference type="Proteomes" id="UP000008227"/>
    </source>
</evidence>
<reference evidence="2" key="3">
    <citation type="submission" date="2025-09" db="UniProtKB">
        <authorList>
            <consortium name="Ensembl"/>
        </authorList>
    </citation>
    <scope>IDENTIFICATION</scope>
</reference>
<protein>
    <submittedName>
        <fullName evidence="2">ADP-ribosyltransferase 3 (inactive)</fullName>
    </submittedName>
</protein>
<organism evidence="2 3">
    <name type="scientific">Sus scrofa</name>
    <name type="common">Pig</name>
    <dbReference type="NCBI Taxonomy" id="9823"/>
    <lineage>
        <taxon>Eukaryota</taxon>
        <taxon>Metazoa</taxon>
        <taxon>Chordata</taxon>
        <taxon>Craniata</taxon>
        <taxon>Vertebrata</taxon>
        <taxon>Euteleostomi</taxon>
        <taxon>Mammalia</taxon>
        <taxon>Eutheria</taxon>
        <taxon>Laurasiatheria</taxon>
        <taxon>Artiodactyla</taxon>
        <taxon>Suina</taxon>
        <taxon>Suidae</taxon>
        <taxon>Sus</taxon>
    </lineage>
</organism>
<dbReference type="Proteomes" id="UP000008227">
    <property type="component" value="Chromosome 8"/>
</dbReference>
<name>A0ABB5UPV6_PIG</name>